<name>A0A6S7KNH1_PARCT</name>
<dbReference type="EMBL" id="CACRXK020033263">
    <property type="protein sequence ID" value="CAB4043820.1"/>
    <property type="molecule type" value="Genomic_DNA"/>
</dbReference>
<organism evidence="1 2">
    <name type="scientific">Paramuricea clavata</name>
    <name type="common">Red gorgonian</name>
    <name type="synonym">Violescent sea-whip</name>
    <dbReference type="NCBI Taxonomy" id="317549"/>
    <lineage>
        <taxon>Eukaryota</taxon>
        <taxon>Metazoa</taxon>
        <taxon>Cnidaria</taxon>
        <taxon>Anthozoa</taxon>
        <taxon>Octocorallia</taxon>
        <taxon>Malacalcyonacea</taxon>
        <taxon>Plexauridae</taxon>
        <taxon>Paramuricea</taxon>
    </lineage>
</organism>
<evidence type="ECO:0000313" key="1">
    <source>
        <dbReference type="EMBL" id="CAB4043820.1"/>
    </source>
</evidence>
<reference evidence="1" key="1">
    <citation type="submission" date="2020-04" db="EMBL/GenBank/DDBJ databases">
        <authorList>
            <person name="Alioto T."/>
            <person name="Alioto T."/>
            <person name="Gomez Garrido J."/>
        </authorList>
    </citation>
    <scope>NUCLEOTIDE SEQUENCE</scope>
    <source>
        <strain evidence="1">A484AB</strain>
    </source>
</reference>
<comment type="caution">
    <text evidence="1">The sequence shown here is derived from an EMBL/GenBank/DDBJ whole genome shotgun (WGS) entry which is preliminary data.</text>
</comment>
<evidence type="ECO:0000313" key="2">
    <source>
        <dbReference type="Proteomes" id="UP001152795"/>
    </source>
</evidence>
<dbReference type="Proteomes" id="UP001152795">
    <property type="component" value="Unassembled WGS sequence"/>
</dbReference>
<accession>A0A6S7KNH1</accession>
<gene>
    <name evidence="1" type="ORF">PACLA_8A061382</name>
</gene>
<sequence>MVTVTSPHHDVAVASPIGSPAYQGNLIRSECKQGRDGRFKTDEGDGGCPSAAYRFLKDVEQKIRPGNKRKRTNHGSYATTAPQERGWRVFIM</sequence>
<proteinExistence type="predicted"/>
<keyword evidence="2" id="KW-1185">Reference proteome</keyword>
<feature type="non-terminal residue" evidence="1">
    <location>
        <position position="1"/>
    </location>
</feature>
<protein>
    <submittedName>
        <fullName evidence="1">Uncharacterized protein</fullName>
    </submittedName>
</protein>
<dbReference type="AlphaFoldDB" id="A0A6S7KNH1"/>